<dbReference type="InterPro" id="IPR055304">
    <property type="entry name" value="CHCHD2/10-like"/>
</dbReference>
<keyword evidence="3" id="KW-1185">Reference proteome</keyword>
<evidence type="ECO:0000256" key="1">
    <source>
        <dbReference type="SAM" id="MobiDB-lite"/>
    </source>
</evidence>
<feature type="compositionally biased region" description="Polar residues" evidence="1">
    <location>
        <begin position="98"/>
        <end position="113"/>
    </location>
</feature>
<dbReference type="InParanoid" id="L9KPZ5"/>
<name>L9KPZ5_TUPCH</name>
<gene>
    <name evidence="2" type="ORF">TREES_T100020583</name>
</gene>
<dbReference type="FunCoup" id="L9KPZ5">
    <property type="interactions" value="1534"/>
</dbReference>
<feature type="region of interest" description="Disordered" evidence="1">
    <location>
        <begin position="80"/>
        <end position="114"/>
    </location>
</feature>
<accession>L9KPZ5</accession>
<dbReference type="Proteomes" id="UP000011518">
    <property type="component" value="Unassembled WGS sequence"/>
</dbReference>
<dbReference type="GO" id="GO:0005739">
    <property type="term" value="C:mitochondrion"/>
    <property type="evidence" value="ECO:0007669"/>
    <property type="project" value="TreeGrafter"/>
</dbReference>
<evidence type="ECO:0000313" key="2">
    <source>
        <dbReference type="EMBL" id="ELW64866.1"/>
    </source>
</evidence>
<dbReference type="EMBL" id="KB320709">
    <property type="protein sequence ID" value="ELW64866.1"/>
    <property type="molecule type" value="Genomic_DNA"/>
</dbReference>
<dbReference type="AlphaFoldDB" id="L9KPZ5"/>
<evidence type="ECO:0000313" key="3">
    <source>
        <dbReference type="Proteomes" id="UP000011518"/>
    </source>
</evidence>
<dbReference type="GO" id="GO:0005634">
    <property type="term" value="C:nucleus"/>
    <property type="evidence" value="ECO:0007669"/>
    <property type="project" value="TreeGrafter"/>
</dbReference>
<organism evidence="2 3">
    <name type="scientific">Tupaia chinensis</name>
    <name type="common">Chinese tree shrew</name>
    <name type="synonym">Tupaia belangeri chinensis</name>
    <dbReference type="NCBI Taxonomy" id="246437"/>
    <lineage>
        <taxon>Eukaryota</taxon>
        <taxon>Metazoa</taxon>
        <taxon>Chordata</taxon>
        <taxon>Craniata</taxon>
        <taxon>Vertebrata</taxon>
        <taxon>Euteleostomi</taxon>
        <taxon>Mammalia</taxon>
        <taxon>Eutheria</taxon>
        <taxon>Euarchontoglires</taxon>
        <taxon>Scandentia</taxon>
        <taxon>Tupaiidae</taxon>
        <taxon>Tupaia</taxon>
    </lineage>
</organism>
<proteinExistence type="predicted"/>
<protein>
    <submittedName>
        <fullName evidence="2">Coiled-coil-helix-coiled-coil-helix domain-containing protein 2, mitochondrial</fullName>
    </submittedName>
</protein>
<reference evidence="3" key="1">
    <citation type="submission" date="2012-07" db="EMBL/GenBank/DDBJ databases">
        <title>Genome of the Chinese tree shrew, a rising model animal genetically related to primates.</title>
        <authorList>
            <person name="Zhang G."/>
            <person name="Fan Y."/>
            <person name="Yao Y."/>
            <person name="Huang Z."/>
        </authorList>
    </citation>
    <scope>NUCLEOTIDE SEQUENCE [LARGE SCALE GENOMIC DNA]</scope>
</reference>
<dbReference type="PANTHER" id="PTHR13523">
    <property type="entry name" value="COILED-COIL-HELIX-COILED-COIL-HELIX DOMAIN CONTAINING 2/NUR77"/>
    <property type="match status" value="1"/>
</dbReference>
<dbReference type="GO" id="GO:0007005">
    <property type="term" value="P:mitochondrion organization"/>
    <property type="evidence" value="ECO:0007669"/>
    <property type="project" value="InterPro"/>
</dbReference>
<dbReference type="PANTHER" id="PTHR13523:SF3">
    <property type="entry name" value="COILED-COIL-HELIX-COILED-COIL-HELIX DOMAIN-CONTAINING PROTEIN 2-RELATED"/>
    <property type="match status" value="1"/>
</dbReference>
<sequence>MLHGSRSRISCVVPLANRALQMRAAPRPAAQLLVVAPPPAVGSPAVALGQPGLVAPMSTTAAGVAVGSAVGHTLGPAITGGFSGGSNAEPSRPDITYQKPQRTQHMSSSSSLHLATLPPVGPSCVNSIFI</sequence>
<dbReference type="GO" id="GO:0045944">
    <property type="term" value="P:positive regulation of transcription by RNA polymerase II"/>
    <property type="evidence" value="ECO:0007669"/>
    <property type="project" value="TreeGrafter"/>
</dbReference>
<reference evidence="3" key="2">
    <citation type="journal article" date="2013" name="Nat. Commun.">
        <title>Genome of the Chinese tree shrew.</title>
        <authorList>
            <person name="Fan Y."/>
            <person name="Huang Z.Y."/>
            <person name="Cao C.C."/>
            <person name="Chen C.S."/>
            <person name="Chen Y.X."/>
            <person name="Fan D.D."/>
            <person name="He J."/>
            <person name="Hou H.L."/>
            <person name="Hu L."/>
            <person name="Hu X.T."/>
            <person name="Jiang X.T."/>
            <person name="Lai R."/>
            <person name="Lang Y.S."/>
            <person name="Liang B."/>
            <person name="Liao S.G."/>
            <person name="Mu D."/>
            <person name="Ma Y.Y."/>
            <person name="Niu Y.Y."/>
            <person name="Sun X.Q."/>
            <person name="Xia J.Q."/>
            <person name="Xiao J."/>
            <person name="Xiong Z.Q."/>
            <person name="Xu L."/>
            <person name="Yang L."/>
            <person name="Zhang Y."/>
            <person name="Zhao W."/>
            <person name="Zhao X.D."/>
            <person name="Zheng Y.T."/>
            <person name="Zhou J.M."/>
            <person name="Zhu Y.B."/>
            <person name="Zhang G.J."/>
            <person name="Wang J."/>
            <person name="Yao Y.G."/>
        </authorList>
    </citation>
    <scope>NUCLEOTIDE SEQUENCE [LARGE SCALE GENOMIC DNA]</scope>
</reference>
<dbReference type="GO" id="GO:0043565">
    <property type="term" value="F:sequence-specific DNA binding"/>
    <property type="evidence" value="ECO:0007669"/>
    <property type="project" value="TreeGrafter"/>
</dbReference>